<dbReference type="EMBL" id="VSSQ01032746">
    <property type="protein sequence ID" value="MPM84116.1"/>
    <property type="molecule type" value="Genomic_DNA"/>
</dbReference>
<gene>
    <name evidence="2" type="ORF">SDC9_131187</name>
</gene>
<name>A0A645D416_9ZZZZ</name>
<protein>
    <submittedName>
        <fullName evidence="2">Uncharacterized protein</fullName>
    </submittedName>
</protein>
<feature type="region of interest" description="Disordered" evidence="1">
    <location>
        <begin position="1"/>
        <end position="42"/>
    </location>
</feature>
<proteinExistence type="predicted"/>
<feature type="compositionally biased region" description="Basic residues" evidence="1">
    <location>
        <begin position="1"/>
        <end position="11"/>
    </location>
</feature>
<feature type="compositionally biased region" description="Basic and acidic residues" evidence="1">
    <location>
        <begin position="12"/>
        <end position="22"/>
    </location>
</feature>
<dbReference type="AlphaFoldDB" id="A0A645D416"/>
<reference evidence="2" key="1">
    <citation type="submission" date="2019-08" db="EMBL/GenBank/DDBJ databases">
        <authorList>
            <person name="Kucharzyk K."/>
            <person name="Murdoch R.W."/>
            <person name="Higgins S."/>
            <person name="Loffler F."/>
        </authorList>
    </citation>
    <scope>NUCLEOTIDE SEQUENCE</scope>
</reference>
<comment type="caution">
    <text evidence="2">The sequence shown here is derived from an EMBL/GenBank/DDBJ whole genome shotgun (WGS) entry which is preliminary data.</text>
</comment>
<organism evidence="2">
    <name type="scientific">bioreactor metagenome</name>
    <dbReference type="NCBI Taxonomy" id="1076179"/>
    <lineage>
        <taxon>unclassified sequences</taxon>
        <taxon>metagenomes</taxon>
        <taxon>ecological metagenomes</taxon>
    </lineage>
</organism>
<evidence type="ECO:0000313" key="2">
    <source>
        <dbReference type="EMBL" id="MPM84116.1"/>
    </source>
</evidence>
<sequence>MLARHGARRDRRQAERAEDDSLRGGGNRNPAGGRHREGTANQYRACVTEQNTQGGSILSVCDETVHTGE</sequence>
<evidence type="ECO:0000256" key="1">
    <source>
        <dbReference type="SAM" id="MobiDB-lite"/>
    </source>
</evidence>
<accession>A0A645D416</accession>